<dbReference type="AlphaFoldDB" id="A0A9W9YF70"/>
<dbReference type="PANTHER" id="PTHR22605">
    <property type="entry name" value="RZ-TYPE DOMAIN-CONTAINING PROTEIN"/>
    <property type="match status" value="1"/>
</dbReference>
<dbReference type="GO" id="GO:0004842">
    <property type="term" value="F:ubiquitin-protein transferase activity"/>
    <property type="evidence" value="ECO:0007669"/>
    <property type="project" value="InterPro"/>
</dbReference>
<proteinExistence type="predicted"/>
<evidence type="ECO:0000313" key="1">
    <source>
        <dbReference type="EMBL" id="KAJ7339386.1"/>
    </source>
</evidence>
<name>A0A9W9YF70_9CNID</name>
<evidence type="ECO:0000313" key="2">
    <source>
        <dbReference type="Proteomes" id="UP001163046"/>
    </source>
</evidence>
<gene>
    <name evidence="1" type="ORF">OS493_005781</name>
</gene>
<dbReference type="GO" id="GO:0016887">
    <property type="term" value="F:ATP hydrolysis activity"/>
    <property type="evidence" value="ECO:0007669"/>
    <property type="project" value="InterPro"/>
</dbReference>
<dbReference type="InterPro" id="IPR031248">
    <property type="entry name" value="RNF213"/>
</dbReference>
<dbReference type="EMBL" id="MU827779">
    <property type="protein sequence ID" value="KAJ7339386.1"/>
    <property type="molecule type" value="Genomic_DNA"/>
</dbReference>
<organism evidence="1 2">
    <name type="scientific">Desmophyllum pertusum</name>
    <dbReference type="NCBI Taxonomy" id="174260"/>
    <lineage>
        <taxon>Eukaryota</taxon>
        <taxon>Metazoa</taxon>
        <taxon>Cnidaria</taxon>
        <taxon>Anthozoa</taxon>
        <taxon>Hexacorallia</taxon>
        <taxon>Scleractinia</taxon>
        <taxon>Caryophylliina</taxon>
        <taxon>Caryophylliidae</taxon>
        <taxon>Desmophyllum</taxon>
    </lineage>
</organism>
<dbReference type="PANTHER" id="PTHR22605:SF16">
    <property type="entry name" value="E3 UBIQUITIN-PROTEIN LIGASE RNF213"/>
    <property type="match status" value="1"/>
</dbReference>
<dbReference type="Proteomes" id="UP001163046">
    <property type="component" value="Unassembled WGS sequence"/>
</dbReference>
<accession>A0A9W9YF70</accession>
<keyword evidence="2" id="KW-1185">Reference proteome</keyword>
<reference evidence="1" key="1">
    <citation type="submission" date="2023-01" db="EMBL/GenBank/DDBJ databases">
        <title>Genome assembly of the deep-sea coral Lophelia pertusa.</title>
        <authorList>
            <person name="Herrera S."/>
            <person name="Cordes E."/>
        </authorList>
    </citation>
    <scope>NUCLEOTIDE SEQUENCE</scope>
    <source>
        <strain evidence="1">USNM1676648</strain>
        <tissue evidence="1">Polyp</tissue>
    </source>
</reference>
<protein>
    <submittedName>
        <fullName evidence="1">Uncharacterized protein</fullName>
    </submittedName>
</protein>
<sequence length="391" mass="44514">MSRALWKYRRQITVEHLGNSFQQEVLSGGEQQYKVLDVFLKQSFKIAWNSADHFLVTKVVFVCHRPCNTTMDNDCPIAMLLPSTTGMGVCSTSLTFFLVNTHDEFLGAYRRATNQESALDRVSVPEVTMSHLIAYDPERDLLPLILAHCNYSLEEERFAFSRDTRDDAVFASLTDKIPQDYISRVVEGQIIVDLRSSLSDVCDVLASLDIAIGFLASSGGQPGRLLKWYLHEVLKLPKERGLKSPTAEQHCNLSHTLALWRLMALERAKIMSRNKQEPFEEMPDVFMERLGSSDLAHLNRELRKIDMDLFLPQLLEMILLNVKNVAENISTMSFGEYLELYLEEKGVEQIPGTENIPDDIKMTHLKAVWNSAVQLSDDFQKNVSQPLLEVQ</sequence>
<comment type="caution">
    <text evidence="1">The sequence shown here is derived from an EMBL/GenBank/DDBJ whole genome shotgun (WGS) entry which is preliminary data.</text>
</comment>
<dbReference type="OrthoDB" id="5980136at2759"/>